<dbReference type="Proteomes" id="UP000294003">
    <property type="component" value="Unassembled WGS sequence"/>
</dbReference>
<keyword evidence="3" id="KW-1185">Reference proteome</keyword>
<name>A0ABY0HI02_9PEZI</name>
<evidence type="ECO:0000259" key="1">
    <source>
        <dbReference type="Pfam" id="PF24864"/>
    </source>
</evidence>
<sequence>MDPQSQSRFFPMPIEIRQAIYAHIIPSAVHLFLQQEDKVAVSACIGPCPERDLSGMERRSTGDWRTDAIMARRLRSSWGPHWKCEEVALGLGGSYADKMCDVARNVTMSAILAACKKM</sequence>
<accession>A0ABY0HI02</accession>
<evidence type="ECO:0000313" key="2">
    <source>
        <dbReference type="EMBL" id="RYO91860.1"/>
    </source>
</evidence>
<dbReference type="Pfam" id="PF24864">
    <property type="entry name" value="DUF7730"/>
    <property type="match status" value="1"/>
</dbReference>
<reference evidence="2 3" key="1">
    <citation type="submission" date="2018-06" db="EMBL/GenBank/DDBJ databases">
        <title>Complete Genomes of Monosporascus.</title>
        <authorList>
            <person name="Robinson A.J."/>
            <person name="Natvig D.O."/>
        </authorList>
    </citation>
    <scope>NUCLEOTIDE SEQUENCE [LARGE SCALE GENOMIC DNA]</scope>
    <source>
        <strain evidence="2 3">CBS 609.92</strain>
    </source>
</reference>
<dbReference type="InterPro" id="IPR056632">
    <property type="entry name" value="DUF7730"/>
</dbReference>
<evidence type="ECO:0000313" key="3">
    <source>
        <dbReference type="Proteomes" id="UP000294003"/>
    </source>
</evidence>
<organism evidence="2 3">
    <name type="scientific">Monosporascus cannonballus</name>
    <dbReference type="NCBI Taxonomy" id="155416"/>
    <lineage>
        <taxon>Eukaryota</taxon>
        <taxon>Fungi</taxon>
        <taxon>Dikarya</taxon>
        <taxon>Ascomycota</taxon>
        <taxon>Pezizomycotina</taxon>
        <taxon>Sordariomycetes</taxon>
        <taxon>Xylariomycetidae</taxon>
        <taxon>Xylariales</taxon>
        <taxon>Xylariales incertae sedis</taxon>
        <taxon>Monosporascus</taxon>
    </lineage>
</organism>
<protein>
    <recommendedName>
        <fullName evidence="1">DUF7730 domain-containing protein</fullName>
    </recommendedName>
</protein>
<proteinExistence type="predicted"/>
<gene>
    <name evidence="2" type="ORF">DL762_001940</name>
</gene>
<dbReference type="EMBL" id="QJNS01000035">
    <property type="protein sequence ID" value="RYO91860.1"/>
    <property type="molecule type" value="Genomic_DNA"/>
</dbReference>
<comment type="caution">
    <text evidence="2">The sequence shown here is derived from an EMBL/GenBank/DDBJ whole genome shotgun (WGS) entry which is preliminary data.</text>
</comment>
<feature type="domain" description="DUF7730" evidence="1">
    <location>
        <begin position="3"/>
        <end position="45"/>
    </location>
</feature>